<dbReference type="EMBL" id="KN833687">
    <property type="protein sequence ID" value="KIK30255.1"/>
    <property type="molecule type" value="Genomic_DNA"/>
</dbReference>
<protein>
    <submittedName>
        <fullName evidence="2">Uncharacterized protein</fullName>
    </submittedName>
</protein>
<feature type="compositionally biased region" description="Polar residues" evidence="1">
    <location>
        <begin position="158"/>
        <end position="171"/>
    </location>
</feature>
<reference evidence="3" key="2">
    <citation type="submission" date="2015-01" db="EMBL/GenBank/DDBJ databases">
        <title>Evolutionary Origins and Diversification of the Mycorrhizal Mutualists.</title>
        <authorList>
            <consortium name="DOE Joint Genome Institute"/>
            <consortium name="Mycorrhizal Genomics Consortium"/>
            <person name="Kohler A."/>
            <person name="Kuo A."/>
            <person name="Nagy L.G."/>
            <person name="Floudas D."/>
            <person name="Copeland A."/>
            <person name="Barry K.W."/>
            <person name="Cichocki N."/>
            <person name="Veneault-Fourrey C."/>
            <person name="LaButti K."/>
            <person name="Lindquist E.A."/>
            <person name="Lipzen A."/>
            <person name="Lundell T."/>
            <person name="Morin E."/>
            <person name="Murat C."/>
            <person name="Riley R."/>
            <person name="Ohm R."/>
            <person name="Sun H."/>
            <person name="Tunlid A."/>
            <person name="Henrissat B."/>
            <person name="Grigoriev I.V."/>
            <person name="Hibbett D.S."/>
            <person name="Martin F."/>
        </authorList>
    </citation>
    <scope>NUCLEOTIDE SEQUENCE [LARGE SCALE GENOMIC DNA]</scope>
    <source>
        <strain evidence="3">441</strain>
    </source>
</reference>
<dbReference type="STRING" id="765257.A0A0C9YYN3"/>
<sequence length="193" mass="20034">MGPEITGDPVSGVDVLQHEVEHKTDTAVAHGQKDMETAKNVGSQYVEEAKTMASNVINSAQNVLHGTSEEKPHPIGSSTGISVPGPSSLSETAGGVLTSLQERASSAVGATQQYLASAQATVQPHIDRAREAAHTYLGVGTESTRSDAVAPPVETSERPTMNLSPDTTQGVPGSFPTDPGRPATTTNVNQPQR</sequence>
<gene>
    <name evidence="2" type="ORF">PISMIDRAFT_671422</name>
</gene>
<evidence type="ECO:0000313" key="3">
    <source>
        <dbReference type="Proteomes" id="UP000054018"/>
    </source>
</evidence>
<feature type="compositionally biased region" description="Polar residues" evidence="1">
    <location>
        <begin position="183"/>
        <end position="193"/>
    </location>
</feature>
<feature type="region of interest" description="Disordered" evidence="1">
    <location>
        <begin position="66"/>
        <end position="93"/>
    </location>
</feature>
<name>A0A0C9YYN3_9AGAM</name>
<proteinExistence type="predicted"/>
<feature type="compositionally biased region" description="Polar residues" evidence="1">
    <location>
        <begin position="76"/>
        <end position="91"/>
    </location>
</feature>
<accession>A0A0C9YYN3</accession>
<dbReference type="HOGENOM" id="CLU_088001_0_0_1"/>
<evidence type="ECO:0000256" key="1">
    <source>
        <dbReference type="SAM" id="MobiDB-lite"/>
    </source>
</evidence>
<reference evidence="2 3" key="1">
    <citation type="submission" date="2014-04" db="EMBL/GenBank/DDBJ databases">
        <authorList>
            <consortium name="DOE Joint Genome Institute"/>
            <person name="Kuo A."/>
            <person name="Kohler A."/>
            <person name="Costa M.D."/>
            <person name="Nagy L.G."/>
            <person name="Floudas D."/>
            <person name="Copeland A."/>
            <person name="Barry K.W."/>
            <person name="Cichocki N."/>
            <person name="Veneault-Fourrey C."/>
            <person name="LaButti K."/>
            <person name="Lindquist E.A."/>
            <person name="Lipzen A."/>
            <person name="Lundell T."/>
            <person name="Morin E."/>
            <person name="Murat C."/>
            <person name="Sun H."/>
            <person name="Tunlid A."/>
            <person name="Henrissat B."/>
            <person name="Grigoriev I.V."/>
            <person name="Hibbett D.S."/>
            <person name="Martin F."/>
            <person name="Nordberg H.P."/>
            <person name="Cantor M.N."/>
            <person name="Hua S.X."/>
        </authorList>
    </citation>
    <scope>NUCLEOTIDE SEQUENCE [LARGE SCALE GENOMIC DNA]</scope>
    <source>
        <strain evidence="2 3">441</strain>
    </source>
</reference>
<keyword evidence="3" id="KW-1185">Reference proteome</keyword>
<dbReference type="OrthoDB" id="3269666at2759"/>
<dbReference type="AlphaFoldDB" id="A0A0C9YYN3"/>
<dbReference type="Proteomes" id="UP000054018">
    <property type="component" value="Unassembled WGS sequence"/>
</dbReference>
<evidence type="ECO:0000313" key="2">
    <source>
        <dbReference type="EMBL" id="KIK30255.1"/>
    </source>
</evidence>
<organism evidence="2 3">
    <name type="scientific">Pisolithus microcarpus 441</name>
    <dbReference type="NCBI Taxonomy" id="765257"/>
    <lineage>
        <taxon>Eukaryota</taxon>
        <taxon>Fungi</taxon>
        <taxon>Dikarya</taxon>
        <taxon>Basidiomycota</taxon>
        <taxon>Agaricomycotina</taxon>
        <taxon>Agaricomycetes</taxon>
        <taxon>Agaricomycetidae</taxon>
        <taxon>Boletales</taxon>
        <taxon>Sclerodermatineae</taxon>
        <taxon>Pisolithaceae</taxon>
        <taxon>Pisolithus</taxon>
    </lineage>
</organism>
<feature type="region of interest" description="Disordered" evidence="1">
    <location>
        <begin position="138"/>
        <end position="193"/>
    </location>
</feature>